<gene>
    <name evidence="9" type="ORF">PLANPX_0320</name>
</gene>
<evidence type="ECO:0000256" key="2">
    <source>
        <dbReference type="ARBA" id="ARBA00022448"/>
    </source>
</evidence>
<keyword evidence="3 7" id="KW-0812">Transmembrane</keyword>
<dbReference type="PANTHER" id="PTHR32468">
    <property type="entry name" value="CATION/H + ANTIPORTER"/>
    <property type="match status" value="1"/>
</dbReference>
<dbReference type="KEGG" id="lpav:PLANPX_0320"/>
<evidence type="ECO:0000256" key="5">
    <source>
        <dbReference type="ARBA" id="ARBA00023065"/>
    </source>
</evidence>
<dbReference type="InterPro" id="IPR006153">
    <property type="entry name" value="Cation/H_exchanger_TM"/>
</dbReference>
<dbReference type="Proteomes" id="UP000326837">
    <property type="component" value="Chromosome"/>
</dbReference>
<feature type="transmembrane region" description="Helical" evidence="7">
    <location>
        <begin position="258"/>
        <end position="277"/>
    </location>
</feature>
<proteinExistence type="predicted"/>
<evidence type="ECO:0000256" key="3">
    <source>
        <dbReference type="ARBA" id="ARBA00022692"/>
    </source>
</evidence>
<evidence type="ECO:0000256" key="7">
    <source>
        <dbReference type="SAM" id="Phobius"/>
    </source>
</evidence>
<feature type="transmembrane region" description="Helical" evidence="7">
    <location>
        <begin position="62"/>
        <end position="82"/>
    </location>
</feature>
<dbReference type="Gene3D" id="1.20.1530.20">
    <property type="match status" value="1"/>
</dbReference>
<dbReference type="GO" id="GO:0015297">
    <property type="term" value="F:antiporter activity"/>
    <property type="evidence" value="ECO:0007669"/>
    <property type="project" value="InterPro"/>
</dbReference>
<keyword evidence="4 7" id="KW-1133">Transmembrane helix</keyword>
<feature type="transmembrane region" description="Helical" evidence="7">
    <location>
        <begin position="125"/>
        <end position="148"/>
    </location>
</feature>
<comment type="subcellular location">
    <subcellularLocation>
        <location evidence="1">Membrane</location>
        <topology evidence="1">Multi-pass membrane protein</topology>
    </subcellularLocation>
</comment>
<protein>
    <submittedName>
        <fullName evidence="9">Na/H antiporter</fullName>
    </submittedName>
</protein>
<evidence type="ECO:0000256" key="1">
    <source>
        <dbReference type="ARBA" id="ARBA00004141"/>
    </source>
</evidence>
<evidence type="ECO:0000313" key="10">
    <source>
        <dbReference type="Proteomes" id="UP000326837"/>
    </source>
</evidence>
<evidence type="ECO:0000256" key="6">
    <source>
        <dbReference type="ARBA" id="ARBA00023136"/>
    </source>
</evidence>
<feature type="transmembrane region" description="Helical" evidence="7">
    <location>
        <begin position="195"/>
        <end position="216"/>
    </location>
</feature>
<keyword evidence="2" id="KW-0813">Transport</keyword>
<evidence type="ECO:0000256" key="4">
    <source>
        <dbReference type="ARBA" id="ARBA00022989"/>
    </source>
</evidence>
<reference evidence="10" key="1">
    <citation type="submission" date="2019-10" db="EMBL/GenBank/DDBJ databases">
        <title>Lacipirellula parvula gen. nov., sp. nov., representing a lineage of planctomycetes widespread in freshwater anoxic habitats, and description of the family Lacipirellulaceae.</title>
        <authorList>
            <person name="Dedysh S.N."/>
            <person name="Kulichevskaya I.S."/>
            <person name="Beletsky A.V."/>
            <person name="Rakitin A.L."/>
            <person name="Mardanov A.V."/>
            <person name="Ivanova A.A."/>
            <person name="Saltykova V.X."/>
            <person name="Rijpstra W.I.C."/>
            <person name="Sinninghe Damste J.S."/>
            <person name="Ravin N.V."/>
        </authorList>
    </citation>
    <scope>NUCLEOTIDE SEQUENCE [LARGE SCALE GENOMIC DNA]</scope>
    <source>
        <strain evidence="10">PX69</strain>
    </source>
</reference>
<dbReference type="PANTHER" id="PTHR32468:SF0">
    <property type="entry name" value="K(+)_H(+) ANTIPORTER 1"/>
    <property type="match status" value="1"/>
</dbReference>
<evidence type="ECO:0000313" key="9">
    <source>
        <dbReference type="EMBL" id="BBO30708.1"/>
    </source>
</evidence>
<name>A0A5K7X226_9BACT</name>
<sequence>MNSNATAFDSSPSHGSTWKLVLGYALMIGGTFGLFLIVRHFGEAMAPPETAAVTGKAVGAKPHAIMHVLIALAAIIVAGNALGWLFRYFGQPQVIGEMVAGIMLGPSLLGRISPEAMQFVLPAEVGPYLGIIAQLGVILYMFLVGLELNSGLLRSHAHSTVAISHASIVAPFCLGSILALFLFRSLAPANVPFTSFALFMGIAMSITAFPVLARILTDRKMDKTDLGVVALSCAATDDVTAWCLLAFVVGIAQSAVGGAVQTVAMALGYIAVMFIVVRPLATRFFGQATGQAPKQGMTVCVLIALLLSALAAEWIGIHAIFGAFLLGAIIPHESDVARDLQHKMEDMVKILLLPAFFAFTGMRTEIGLVQGWNDWLVCGGIILIATLGKFGGTLAAAKMTGLNWRMASALGILMNTRGLMELVVLNIGLEMGVISPTLFAMMVIMALVTTIATTPILHLITGGNYDLKPQPAAA</sequence>
<evidence type="ECO:0000259" key="8">
    <source>
        <dbReference type="Pfam" id="PF00999"/>
    </source>
</evidence>
<dbReference type="GO" id="GO:0016020">
    <property type="term" value="C:membrane"/>
    <property type="evidence" value="ECO:0007669"/>
    <property type="project" value="UniProtKB-SubCell"/>
</dbReference>
<dbReference type="RefSeq" id="WP_152097001.1">
    <property type="nucleotide sequence ID" value="NZ_AP021861.1"/>
</dbReference>
<organism evidence="9 10">
    <name type="scientific">Lacipirellula parvula</name>
    <dbReference type="NCBI Taxonomy" id="2650471"/>
    <lineage>
        <taxon>Bacteria</taxon>
        <taxon>Pseudomonadati</taxon>
        <taxon>Planctomycetota</taxon>
        <taxon>Planctomycetia</taxon>
        <taxon>Pirellulales</taxon>
        <taxon>Lacipirellulaceae</taxon>
        <taxon>Lacipirellula</taxon>
    </lineage>
</organism>
<dbReference type="EMBL" id="AP021861">
    <property type="protein sequence ID" value="BBO30708.1"/>
    <property type="molecule type" value="Genomic_DNA"/>
</dbReference>
<dbReference type="InterPro" id="IPR038770">
    <property type="entry name" value="Na+/solute_symporter_sf"/>
</dbReference>
<dbReference type="AlphaFoldDB" id="A0A5K7X226"/>
<feature type="transmembrane region" description="Helical" evidence="7">
    <location>
        <begin position="228"/>
        <end position="252"/>
    </location>
</feature>
<keyword evidence="5" id="KW-0406">Ion transport</keyword>
<feature type="transmembrane region" description="Helical" evidence="7">
    <location>
        <begin position="21"/>
        <end position="42"/>
    </location>
</feature>
<feature type="transmembrane region" description="Helical" evidence="7">
    <location>
        <begin position="298"/>
        <end position="330"/>
    </location>
</feature>
<dbReference type="Pfam" id="PF00999">
    <property type="entry name" value="Na_H_Exchanger"/>
    <property type="match status" value="1"/>
</dbReference>
<feature type="transmembrane region" description="Helical" evidence="7">
    <location>
        <begin position="375"/>
        <end position="397"/>
    </location>
</feature>
<keyword evidence="10" id="KW-1185">Reference proteome</keyword>
<feature type="domain" description="Cation/H+ exchanger transmembrane" evidence="8">
    <location>
        <begin position="83"/>
        <end position="457"/>
    </location>
</feature>
<dbReference type="InterPro" id="IPR050794">
    <property type="entry name" value="CPA2_transporter"/>
</dbReference>
<keyword evidence="6 7" id="KW-0472">Membrane</keyword>
<feature type="transmembrane region" description="Helical" evidence="7">
    <location>
        <begin position="350"/>
        <end position="368"/>
    </location>
</feature>
<accession>A0A5K7X226</accession>
<dbReference type="GO" id="GO:1902600">
    <property type="term" value="P:proton transmembrane transport"/>
    <property type="evidence" value="ECO:0007669"/>
    <property type="project" value="InterPro"/>
</dbReference>
<feature type="transmembrane region" description="Helical" evidence="7">
    <location>
        <begin position="160"/>
        <end position="183"/>
    </location>
</feature>
<feature type="transmembrane region" description="Helical" evidence="7">
    <location>
        <begin position="438"/>
        <end position="460"/>
    </location>
</feature>